<protein>
    <submittedName>
        <fullName evidence="1">Uncharacterized protein</fullName>
    </submittedName>
</protein>
<organism evidence="1">
    <name type="scientific">Anguilla anguilla</name>
    <name type="common">European freshwater eel</name>
    <name type="synonym">Muraena anguilla</name>
    <dbReference type="NCBI Taxonomy" id="7936"/>
    <lineage>
        <taxon>Eukaryota</taxon>
        <taxon>Metazoa</taxon>
        <taxon>Chordata</taxon>
        <taxon>Craniata</taxon>
        <taxon>Vertebrata</taxon>
        <taxon>Euteleostomi</taxon>
        <taxon>Actinopterygii</taxon>
        <taxon>Neopterygii</taxon>
        <taxon>Teleostei</taxon>
        <taxon>Anguilliformes</taxon>
        <taxon>Anguillidae</taxon>
        <taxon>Anguilla</taxon>
    </lineage>
</organism>
<proteinExistence type="predicted"/>
<reference evidence="1" key="1">
    <citation type="submission" date="2014-11" db="EMBL/GenBank/DDBJ databases">
        <authorList>
            <person name="Amaro Gonzalez C."/>
        </authorList>
    </citation>
    <scope>NUCLEOTIDE SEQUENCE</scope>
</reference>
<dbReference type="EMBL" id="GBXM01041002">
    <property type="protein sequence ID" value="JAH67575.1"/>
    <property type="molecule type" value="Transcribed_RNA"/>
</dbReference>
<dbReference type="AlphaFoldDB" id="A0A0E9UQT9"/>
<evidence type="ECO:0000313" key="1">
    <source>
        <dbReference type="EMBL" id="JAH67575.1"/>
    </source>
</evidence>
<reference evidence="1" key="2">
    <citation type="journal article" date="2015" name="Fish Shellfish Immunol.">
        <title>Early steps in the European eel (Anguilla anguilla)-Vibrio vulnificus interaction in the gills: Role of the RtxA13 toxin.</title>
        <authorList>
            <person name="Callol A."/>
            <person name="Pajuelo D."/>
            <person name="Ebbesson L."/>
            <person name="Teles M."/>
            <person name="MacKenzie S."/>
            <person name="Amaro C."/>
        </authorList>
    </citation>
    <scope>NUCLEOTIDE SEQUENCE</scope>
</reference>
<name>A0A0E9UQT9_ANGAN</name>
<sequence>MIPSVILLSHTGPYLNAAICRYPAPGPHQKRHLAARLPAPGPR</sequence>
<accession>A0A0E9UQT9</accession>